<dbReference type="Proteomes" id="UP001165121">
    <property type="component" value="Unassembled WGS sequence"/>
</dbReference>
<reference evidence="2" key="1">
    <citation type="submission" date="2023-04" db="EMBL/GenBank/DDBJ databases">
        <title>Phytophthora fragariaefolia NBRC 109709.</title>
        <authorList>
            <person name="Ichikawa N."/>
            <person name="Sato H."/>
            <person name="Tonouchi N."/>
        </authorList>
    </citation>
    <scope>NUCLEOTIDE SEQUENCE</scope>
    <source>
        <strain evidence="2">NBRC 109709</strain>
    </source>
</reference>
<protein>
    <submittedName>
        <fullName evidence="2">Unnamed protein product</fullName>
    </submittedName>
</protein>
<dbReference type="OrthoDB" id="118349at2759"/>
<name>A0A9W6XL55_9STRA</name>
<feature type="region of interest" description="Disordered" evidence="1">
    <location>
        <begin position="300"/>
        <end position="326"/>
    </location>
</feature>
<feature type="compositionally biased region" description="Basic residues" evidence="1">
    <location>
        <begin position="317"/>
        <end position="326"/>
    </location>
</feature>
<sequence>MSKPQVDKSSVDSLWFSGKPLHFASWKSKLVIHPKALSEQPAREELRHKRAKPLTRFEDLLESQPATPPPHPPEDKDAVWQHDLHETLPSQQSSYIKRLLCETLPGDFKGIATKRMDEPVHVIWRLVEKQYSLSNAAGVVGLVRQFMEMVNTDFKSVGQLFQDPNSLRSQFNVNAHEALHTHMLTSQLMLVMVLGVLPRHMWGSSVELTQDGFTLEKVSDKLNAIFGTKSKSEFWALASGKAVDGPESDLHYNIDARKFHYCGGVHNDMNNVGPHKTINRPKRALDKAAGVHRLHIWSRPSHQAGKEVYEPTPKMRGNGKGRPRPR</sequence>
<proteinExistence type="predicted"/>
<gene>
    <name evidence="2" type="ORF">Pfra01_001263200</name>
</gene>
<evidence type="ECO:0000313" key="2">
    <source>
        <dbReference type="EMBL" id="GMF40763.1"/>
    </source>
</evidence>
<organism evidence="2 3">
    <name type="scientific">Phytophthora fragariaefolia</name>
    <dbReference type="NCBI Taxonomy" id="1490495"/>
    <lineage>
        <taxon>Eukaryota</taxon>
        <taxon>Sar</taxon>
        <taxon>Stramenopiles</taxon>
        <taxon>Oomycota</taxon>
        <taxon>Peronosporomycetes</taxon>
        <taxon>Peronosporales</taxon>
        <taxon>Peronosporaceae</taxon>
        <taxon>Phytophthora</taxon>
    </lineage>
</organism>
<dbReference type="EMBL" id="BSXT01001286">
    <property type="protein sequence ID" value="GMF40763.1"/>
    <property type="molecule type" value="Genomic_DNA"/>
</dbReference>
<dbReference type="AlphaFoldDB" id="A0A9W6XL55"/>
<comment type="caution">
    <text evidence="2">The sequence shown here is derived from an EMBL/GenBank/DDBJ whole genome shotgun (WGS) entry which is preliminary data.</text>
</comment>
<evidence type="ECO:0000313" key="3">
    <source>
        <dbReference type="Proteomes" id="UP001165121"/>
    </source>
</evidence>
<keyword evidence="3" id="KW-1185">Reference proteome</keyword>
<accession>A0A9W6XL55</accession>
<evidence type="ECO:0000256" key="1">
    <source>
        <dbReference type="SAM" id="MobiDB-lite"/>
    </source>
</evidence>